<dbReference type="PANTHER" id="PTHR34986:SF1">
    <property type="entry name" value="PROTEIN YIAL"/>
    <property type="match status" value="1"/>
</dbReference>
<dbReference type="Gene3D" id="2.60.120.370">
    <property type="entry name" value="YhcH/YjgK/YiaL"/>
    <property type="match status" value="1"/>
</dbReference>
<dbReference type="STRING" id="563192.HMPREF0179_00874"/>
<reference evidence="1 2" key="2">
    <citation type="submission" date="2013-04" db="EMBL/GenBank/DDBJ databases">
        <title>The Genome Sequence of Bilophila wadsworthia 3_1_6.</title>
        <authorList>
            <consortium name="The Broad Institute Genomics Platform"/>
            <person name="Earl A."/>
            <person name="Ward D."/>
            <person name="Feldgarden M."/>
            <person name="Gevers D."/>
            <person name="Sibley C."/>
            <person name="Strauss J."/>
            <person name="Allen-Vercoe E."/>
            <person name="Walker B."/>
            <person name="Young S."/>
            <person name="Zeng Q."/>
            <person name="Gargeya S."/>
            <person name="Fitzgerald M."/>
            <person name="Haas B."/>
            <person name="Abouelleil A."/>
            <person name="Allen A.W."/>
            <person name="Alvarado L."/>
            <person name="Arachchi H.M."/>
            <person name="Berlin A.M."/>
            <person name="Chapman S.B."/>
            <person name="Gainer-Dewar J."/>
            <person name="Goldberg J."/>
            <person name="Griggs A."/>
            <person name="Gujja S."/>
            <person name="Hansen M."/>
            <person name="Howarth C."/>
            <person name="Imamovic A."/>
            <person name="Ireland A."/>
            <person name="Larimer J."/>
            <person name="McCowan C."/>
            <person name="Murphy C."/>
            <person name="Pearson M."/>
            <person name="Poon T.W."/>
            <person name="Priest M."/>
            <person name="Roberts A."/>
            <person name="Saif S."/>
            <person name="Shea T."/>
            <person name="Sisk P."/>
            <person name="Sykes S."/>
            <person name="Wortman J."/>
            <person name="Nusbaum C."/>
            <person name="Birren B."/>
        </authorList>
    </citation>
    <scope>NUCLEOTIDE SEQUENCE [LARGE SCALE GENOMIC DNA]</scope>
    <source>
        <strain evidence="1 2">3_1_6</strain>
    </source>
</reference>
<dbReference type="GO" id="GO:0005829">
    <property type="term" value="C:cytosol"/>
    <property type="evidence" value="ECO:0007669"/>
    <property type="project" value="TreeGrafter"/>
</dbReference>
<dbReference type="InterPro" id="IPR004375">
    <property type="entry name" value="NanQ/TabA/YiaL"/>
</dbReference>
<keyword evidence="2" id="KW-1185">Reference proteome</keyword>
<dbReference type="Pfam" id="PF04074">
    <property type="entry name" value="DUF386"/>
    <property type="match status" value="1"/>
</dbReference>
<dbReference type="SUPFAM" id="SSF51197">
    <property type="entry name" value="Clavaminate synthase-like"/>
    <property type="match status" value="1"/>
</dbReference>
<dbReference type="OrthoDB" id="6196468at2"/>
<dbReference type="Proteomes" id="UP000006034">
    <property type="component" value="Unassembled WGS sequence"/>
</dbReference>
<evidence type="ECO:0008006" key="3">
    <source>
        <dbReference type="Google" id="ProtNLM"/>
    </source>
</evidence>
<name>E5Y3W3_BILW3</name>
<evidence type="ECO:0000313" key="1">
    <source>
        <dbReference type="EMBL" id="EFV45277.1"/>
    </source>
</evidence>
<dbReference type="EMBL" id="ADCP02000001">
    <property type="protein sequence ID" value="EFV45277.1"/>
    <property type="molecule type" value="Genomic_DNA"/>
</dbReference>
<comment type="caution">
    <text evidence="1">The sequence shown here is derived from an EMBL/GenBank/DDBJ whole genome shotgun (WGS) entry which is preliminary data.</text>
</comment>
<evidence type="ECO:0000313" key="2">
    <source>
        <dbReference type="Proteomes" id="UP000006034"/>
    </source>
</evidence>
<dbReference type="InterPro" id="IPR037012">
    <property type="entry name" value="NanQ/TabA/YiaL_sf"/>
</dbReference>
<dbReference type="AlphaFoldDB" id="E5Y3W3"/>
<accession>E5Y3W3</accession>
<gene>
    <name evidence="1" type="ORF">HMPREF0179_00874</name>
</gene>
<protein>
    <recommendedName>
        <fullName evidence="3">YhcH/YjgK/YiaL family protein</fullName>
    </recommendedName>
</protein>
<organism evidence="1 2">
    <name type="scientific">Bilophila wadsworthia (strain 3_1_6)</name>
    <dbReference type="NCBI Taxonomy" id="563192"/>
    <lineage>
        <taxon>Bacteria</taxon>
        <taxon>Pseudomonadati</taxon>
        <taxon>Thermodesulfobacteriota</taxon>
        <taxon>Desulfovibrionia</taxon>
        <taxon>Desulfovibrionales</taxon>
        <taxon>Desulfovibrionaceae</taxon>
        <taxon>Bilophila</taxon>
    </lineage>
</organism>
<proteinExistence type="predicted"/>
<sequence length="162" mass="17740">MLVDHIGNWRRYGFGPAWEETMRWLENYAPGGSGSLADLTDGTHPLTDGFVSVATLTSRPLSGSLYECHKRFCDVQMVVEGQEWLFNAATTGLSLDGPFDDQRDVGFFQPAPAEVSRVTLSPGTFALLFPWDAHLPAIAVDGVPAPLRKCVGKIPFESLRLS</sequence>
<dbReference type="NCBIfam" id="TIGR00022">
    <property type="entry name" value="YhcH/YjgK/YiaL family protein"/>
    <property type="match status" value="1"/>
</dbReference>
<dbReference type="HOGENOM" id="CLU_107139_2_1_7"/>
<dbReference type="PANTHER" id="PTHR34986">
    <property type="entry name" value="EVOLVED BETA-GALACTOSIDASE SUBUNIT BETA"/>
    <property type="match status" value="1"/>
</dbReference>
<reference evidence="1 2" key="1">
    <citation type="submission" date="2010-10" db="EMBL/GenBank/DDBJ databases">
        <authorList>
            <consortium name="The Broad Institute Genome Sequencing Platform"/>
            <person name="Ward D."/>
            <person name="Earl A."/>
            <person name="Feldgarden M."/>
            <person name="Young S.K."/>
            <person name="Gargeya S."/>
            <person name="Zeng Q."/>
            <person name="Alvarado L."/>
            <person name="Berlin A."/>
            <person name="Bochicchio J."/>
            <person name="Chapman S.B."/>
            <person name="Chen Z."/>
            <person name="Freedman E."/>
            <person name="Gellesch M."/>
            <person name="Goldberg J."/>
            <person name="Griggs A."/>
            <person name="Gujja S."/>
            <person name="Heilman E."/>
            <person name="Heiman D."/>
            <person name="Howarth C."/>
            <person name="Mehta T."/>
            <person name="Neiman D."/>
            <person name="Pearson M."/>
            <person name="Roberts A."/>
            <person name="Saif S."/>
            <person name="Shea T."/>
            <person name="Shenoy N."/>
            <person name="Sisk P."/>
            <person name="Stolte C."/>
            <person name="Sykes S."/>
            <person name="White J."/>
            <person name="Yandava C."/>
            <person name="Allen-Vercoe E."/>
            <person name="Sibley C."/>
            <person name="Ambrose C.E."/>
            <person name="Strauss J."/>
            <person name="Daigneault M."/>
            <person name="Haas B."/>
            <person name="Nusbaum C."/>
            <person name="Birren B."/>
        </authorList>
    </citation>
    <scope>NUCLEOTIDE SEQUENCE [LARGE SCALE GENOMIC DNA]</scope>
    <source>
        <strain evidence="1 2">3_1_6</strain>
    </source>
</reference>
<dbReference type="eggNOG" id="COG2731">
    <property type="taxonomic scope" value="Bacteria"/>
</dbReference>